<sequence>MKKQQTSSWGRRVSLGLMIVVLFILLAILSWRSTQPLTTNQSESVPTLYLHGYGAGAKSTDYWINYAKKHDQAQKVLTAVVSPQGKVKLQGEWGTRVKHPLVQVVFQDNKNTDYQQTSRWFAKVLQALQQRYQIKQYNTVTHSMGNLTTMYYQMSPKLKKGLPKLHQQVNVAGHFDGIVGKDDQPNQNHLQQNGEPQQQDATYRYLKRNRQQFPKNVSVLNIYGNLDDGTNSDGDVTVVSAKSLGFLVKKQTHYQELEIKGAKAQHSQLHENPQVARAIDHFLWAK</sequence>
<dbReference type="InterPro" id="IPR010315">
    <property type="entry name" value="DUF915_hydro-like"/>
</dbReference>
<feature type="transmembrane region" description="Helical" evidence="2">
    <location>
        <begin position="12"/>
        <end position="31"/>
    </location>
</feature>
<dbReference type="InterPro" id="IPR029058">
    <property type="entry name" value="AB_hydrolase_fold"/>
</dbReference>
<dbReference type="Proteomes" id="UP000831495">
    <property type="component" value="Chromosome"/>
</dbReference>
<dbReference type="Gene3D" id="3.40.50.1820">
    <property type="entry name" value="alpha/beta hydrolase"/>
    <property type="match status" value="1"/>
</dbReference>
<dbReference type="EMBL" id="CP093366">
    <property type="protein sequence ID" value="UQS82428.1"/>
    <property type="molecule type" value="Genomic_DNA"/>
</dbReference>
<keyword evidence="4" id="KW-1185">Reference proteome</keyword>
<feature type="compositionally biased region" description="Polar residues" evidence="1">
    <location>
        <begin position="185"/>
        <end position="198"/>
    </location>
</feature>
<organism evidence="3 4">
    <name type="scientific">Bombilactobacillus folatiphilus</name>
    <dbReference type="NCBI Taxonomy" id="2923362"/>
    <lineage>
        <taxon>Bacteria</taxon>
        <taxon>Bacillati</taxon>
        <taxon>Bacillota</taxon>
        <taxon>Bacilli</taxon>
        <taxon>Lactobacillales</taxon>
        <taxon>Lactobacillaceae</taxon>
        <taxon>Bombilactobacillus</taxon>
    </lineage>
</organism>
<keyword evidence="2" id="KW-0812">Transmembrane</keyword>
<dbReference type="GO" id="GO:0016787">
    <property type="term" value="F:hydrolase activity"/>
    <property type="evidence" value="ECO:0007669"/>
    <property type="project" value="UniProtKB-KW"/>
</dbReference>
<evidence type="ECO:0000256" key="2">
    <source>
        <dbReference type="SAM" id="Phobius"/>
    </source>
</evidence>
<dbReference type="RefSeq" id="WP_249514706.1">
    <property type="nucleotide sequence ID" value="NZ_CP093366.1"/>
</dbReference>
<evidence type="ECO:0000256" key="1">
    <source>
        <dbReference type="SAM" id="MobiDB-lite"/>
    </source>
</evidence>
<keyword evidence="2" id="KW-1133">Transmembrane helix</keyword>
<proteinExistence type="predicted"/>
<keyword evidence="3" id="KW-0378">Hydrolase</keyword>
<accession>A0ABY4P9L9</accession>
<evidence type="ECO:0000313" key="4">
    <source>
        <dbReference type="Proteomes" id="UP000831495"/>
    </source>
</evidence>
<name>A0ABY4P9L9_9LACO</name>
<keyword evidence="2" id="KW-0472">Membrane</keyword>
<dbReference type="SUPFAM" id="SSF53474">
    <property type="entry name" value="alpha/beta-Hydrolases"/>
    <property type="match status" value="1"/>
</dbReference>
<evidence type="ECO:0000313" key="3">
    <source>
        <dbReference type="EMBL" id="UQS82428.1"/>
    </source>
</evidence>
<protein>
    <submittedName>
        <fullName evidence="3">Alpha/beta hydrolase</fullName>
    </submittedName>
</protein>
<gene>
    <name evidence="3" type="ORF">MOO45_01710</name>
</gene>
<feature type="region of interest" description="Disordered" evidence="1">
    <location>
        <begin position="176"/>
        <end position="198"/>
    </location>
</feature>
<dbReference type="Pfam" id="PF06028">
    <property type="entry name" value="DUF915"/>
    <property type="match status" value="1"/>
</dbReference>
<reference evidence="3" key="1">
    <citation type="journal article" date="2022" name="Int. J. Syst. Evol. Microbiol.">
        <title>Apilactobacillus apisilvae sp. nov., Nicolia spurrieriana gen. nov. sp. nov., Bombilactobacillus folatiphilus sp. nov. and Bombilactobacillus thymidiniphilus sp. nov., four new lactic acid bacterial isolates from stingless bees Tetragonula carbonaria and Austroplebeia australis.</title>
        <authorList>
            <person name="Oliphant S.A."/>
            <person name="Watson-Haigh N.S."/>
            <person name="Sumby K.M."/>
            <person name="Gardner J."/>
            <person name="Groom S."/>
            <person name="Jiranek V."/>
        </authorList>
    </citation>
    <scope>NUCLEOTIDE SEQUENCE</scope>
    <source>
        <strain evidence="3">SG4_D2</strain>
    </source>
</reference>